<protein>
    <recommendedName>
        <fullName evidence="3">Chorein N-terminal domain-containing protein</fullName>
    </recommendedName>
</protein>
<dbReference type="InterPro" id="IPR008999">
    <property type="entry name" value="Actin-crosslinking"/>
</dbReference>
<keyword evidence="2" id="KW-0813">Transport</keyword>
<feature type="domain" description="Chorein N-terminal" evidence="3">
    <location>
        <begin position="4"/>
        <end position="414"/>
    </location>
</feature>
<evidence type="ECO:0000313" key="4">
    <source>
        <dbReference type="EMBL" id="KAK8845840.1"/>
    </source>
</evidence>
<dbReference type="CDD" id="cd00257">
    <property type="entry name" value="beta-trefoil_FSCN-like"/>
    <property type="match status" value="1"/>
</dbReference>
<evidence type="ECO:0000256" key="2">
    <source>
        <dbReference type="ARBA" id="ARBA00022448"/>
    </source>
</evidence>
<dbReference type="PANTHER" id="PTHR16166:SF93">
    <property type="entry name" value="INTERMEMBRANE LIPID TRANSFER PROTEIN VPS13"/>
    <property type="match status" value="1"/>
</dbReference>
<gene>
    <name evidence="4" type="ORF">M9Y10_020763</name>
</gene>
<keyword evidence="5" id="KW-1185">Reference proteome</keyword>
<proteinExistence type="inferred from homology"/>
<dbReference type="Proteomes" id="UP001470230">
    <property type="component" value="Unassembled WGS sequence"/>
</dbReference>
<dbReference type="InterPro" id="IPR026847">
    <property type="entry name" value="VPS13"/>
</dbReference>
<dbReference type="PANTHER" id="PTHR16166">
    <property type="entry name" value="VACUOLAR PROTEIN SORTING-ASSOCIATED PROTEIN VPS13"/>
    <property type="match status" value="1"/>
</dbReference>
<comment type="caution">
    <text evidence="4">The sequence shown here is derived from an EMBL/GenBank/DDBJ whole genome shotgun (WGS) entry which is preliminary data.</text>
</comment>
<name>A0ABR2HEI2_9EUKA</name>
<sequence>MPSIFEKIALKVISYYLDNYINPIQGSQIKLALITGKAELNNVSIKSTALSIHHLPFTVTSGIIQSIKLHFPWQSLKSKPCIIEIDGIHIIAHFTKDVKLKSEIEIKENVLKDLEEAGLGDEKVKSVLFQGTISQIISNIIIHVKNIHIRVEIDTPDPKIYYAIGLMCDQIECFTINENRTQTFIQPDANLRKRIVIQGFSIYADPEPEFIEAPTTEEKVEEYLNLRYDEKHDFILDSFSFSSDYIITKKQFQTYSNMANQIDQIYFKLNQKQMTVFGEYSSQYKLFQLRQKYSLLGRPNTLPIGEVETEKEKIIALNWWKFIHKCTIEKRYPNRINIQESILILKTRTEYYNIWKIQQSMSIQDFKKNSKYKELKAIERKLPLNAILFLRNYSNYRINKEKEDDSKIVVDKSDLEMLTNTSVFESSIDISLLINKIKVKIYELSNDAKPILNFAAFELESKFIKSFDKSFGFSLNCKSMKIYAKEKVIFQQDSIDRSSIEINFKSLPNTKEEHVDIIASAPFINVDLKFLYGLKTMLYDNGFNKCPSSSYFTFTRTFADVIAEEANKYTPYIIRKGQYSDVILQKKCDEFPFIKLKMKLLSPTVQIQGAKLSFKMKEINFESFPIHERFADKVESLYINYLLKCIDFTIGFGDYEILRPVTIDFNIGLIIFPVEWLDKFRIALNISSIDVVFNKETYREIVSGLTQLLKFSQEFEQNKGEKVLAQKTEKSKQNNRNIDIKDMEKLSANYATKVSILFKSISLELVTVGIFDIVNFETQIIVSSNGLGLNLRIENIICNSIENKYIFFDINKIESNDHFLKENNAIVCQYTLFFDKAMKLNMSINSPSIIIDFGWLETTLDFFKSADIKALMCMRQNSQKQQQPNKTDINIIESVMTNSIEFQLLKPTFKVILPAINKLKDDVELTLKLDYISFGEIESQSTEKQYLLKMPIFRFEWKKRLTATINNFSILIGKSISLFCDGLSIFDIVEDKKNIELIPLNQNKNPFLILKIDENKFGLTINDFIFTFDVNSYMIPELILSLLKSSIIASIISSFIDETKTTPKIKEEKPKHSKIEMNIQNADVVLIDKDIKLNSHLNSIFTIGPEIKHMFFTNFNLSFSEKEVNFAPIFQNITLEFGIKENTLIFSLDQANAYISPSDIVDTLNFVKKVINLYSNFSHQLDYSKPAEVVEQSDKPNQIKEVCIFNNQMILEFCEDNRTTEVPFPFLKLTINPNSTNCSLIKESSFLLLGLRVDIFNKKTQRWDLLLEPLELFLSFTDTKNYHFKIRDKLNLIVSHATLNQICQFRFERQSIKYKTIFPSFLVENNTPEMCELIFDDTNDTELVPPQCLSSLKKAKPFKFMGTVIDPLNFYSPQFISRKYSISIFTKEKKRYISINSPLLFKNRSNINLFYQEKHTGNVIEIYEKAITPLNRLVAEFGIYGKNPHKKPIVINLFKLKDKKKLYIPVYVEDITYYFFLSIKFSDKRGIVMFTLTPNYKIRNNYSLPIDITVDAMYQQLTIPGRSTEYLNHIGFYSSITFFIEANGHISQGTRLALNRSIFIPVYFTPNCAFSLRFDGDTITLQPPLLVQNLTGIPISIFDFQNNLILTLQDNSFEDFIGPPDFFKEGKIQLFIQIEGYEKSELFDTKTSHKELFLKSLSGDFCIPIALLFSIGATGIIYLKIDHLIYIRNESIETIHLQPIDDNSVVRPNDSLDINSGETKPVLLGTSELNYMFNIGKYKEIINLKNTLENRNKFATLFMDHNDLQKIPQTIISVDFQTSSTIAGYFVVIKDLVFPQPLVLTNLLGEKNKQFWIDIVVKCGFHSKCIVKPMSTSIISSRDLVGQKLTVFCYTQEFDVDLTKFSEPDKKTIESENIKIDIYFKLVCLENGSHMIIVSNEIENKPNRFNLLTTHEISFSVEVPFISVSLIDNRMKELSLIGFQNTSIKCQFTKDTVDIDLQIDYFQIDDMYPDTLVPVAVFNSRSPFIRLKVIKENANMIFDLIKLKLNQLIFYIDVNYVSELFNFFTTIKTNEKDEIVDVQAESIRSSIPILIKKIFIDEVKVNASASSQTGRPTFHPFPYEFILDCVPSVTNVELDRESFTKEDLHCDNKVLKKMIKDYYNPLIDDVESLIAARTFGIVFKGISNLFHKIDDSSKIDVSFNQKEGEVIQRSFQSLGKGLLNGFTGVVTKPAKGLKEDGAKGFFIGLGDGISGIVTEPVAGFIDVGTGLIDEVKNSLSEHCNPMRLTRVFNNIQIQEYDHISAICQIQYQRFVKNYDDYFVYFINGGDKLIGITETSIIFFVYNDQANNLFKKYKVNKIRQISEIENVCAMDDHLILNFNDENNFDIKCPSKEVSDIATKIIVSRSYYSNYCSNSSRMNKIASTEFSNVSESEENEIEQQTQFIINDGYYSIKCSNGKFVTNDKESWPLIANRGSAKGWEKFKITNNDDGTISFLSMKNNKYVTVGSNSKLYASSNNIARNEKFSVIKINDNHFNFISMRTRQYVSADRNILATLCANRNNAHGWERFELISRE</sequence>
<evidence type="ECO:0000313" key="5">
    <source>
        <dbReference type="Proteomes" id="UP001470230"/>
    </source>
</evidence>
<dbReference type="EMBL" id="JAPFFF010000030">
    <property type="protein sequence ID" value="KAK8845840.1"/>
    <property type="molecule type" value="Genomic_DNA"/>
</dbReference>
<organism evidence="4 5">
    <name type="scientific">Tritrichomonas musculus</name>
    <dbReference type="NCBI Taxonomy" id="1915356"/>
    <lineage>
        <taxon>Eukaryota</taxon>
        <taxon>Metamonada</taxon>
        <taxon>Parabasalia</taxon>
        <taxon>Tritrichomonadida</taxon>
        <taxon>Tritrichomonadidae</taxon>
        <taxon>Tritrichomonas</taxon>
    </lineage>
</organism>
<dbReference type="SUPFAM" id="SSF50405">
    <property type="entry name" value="Actin-crosslinking proteins"/>
    <property type="match status" value="1"/>
</dbReference>
<evidence type="ECO:0000259" key="3">
    <source>
        <dbReference type="Pfam" id="PF12624"/>
    </source>
</evidence>
<reference evidence="4 5" key="1">
    <citation type="submission" date="2024-04" db="EMBL/GenBank/DDBJ databases">
        <title>Tritrichomonas musculus Genome.</title>
        <authorList>
            <person name="Alves-Ferreira E."/>
            <person name="Grigg M."/>
            <person name="Lorenzi H."/>
            <person name="Galac M."/>
        </authorList>
    </citation>
    <scope>NUCLEOTIDE SEQUENCE [LARGE SCALE GENOMIC DNA]</scope>
    <source>
        <strain evidence="4 5">EAF2021</strain>
    </source>
</reference>
<dbReference type="InterPro" id="IPR026854">
    <property type="entry name" value="VPS13_N"/>
</dbReference>
<accession>A0ABR2HEI2</accession>
<dbReference type="Gene3D" id="2.80.10.50">
    <property type="match status" value="2"/>
</dbReference>
<evidence type="ECO:0000256" key="1">
    <source>
        <dbReference type="ARBA" id="ARBA00006545"/>
    </source>
</evidence>
<dbReference type="Pfam" id="PF12624">
    <property type="entry name" value="VPS13_N"/>
    <property type="match status" value="1"/>
</dbReference>
<comment type="similarity">
    <text evidence="1">Belongs to the VPS13 family.</text>
</comment>